<comment type="caution">
    <text evidence="6">The sequence shown here is derived from an EMBL/GenBank/DDBJ whole genome shotgun (WGS) entry which is preliminary data.</text>
</comment>
<feature type="domain" description="ASD2" evidence="5">
    <location>
        <begin position="23"/>
        <end position="333"/>
    </location>
</feature>
<evidence type="ECO:0000259" key="5">
    <source>
        <dbReference type="PROSITE" id="PS51307"/>
    </source>
</evidence>
<dbReference type="InterPro" id="IPR027685">
    <property type="entry name" value="Shroom_fam"/>
</dbReference>
<evidence type="ECO:0000256" key="2">
    <source>
        <dbReference type="ARBA" id="ARBA00006469"/>
    </source>
</evidence>
<dbReference type="GO" id="GO:0016324">
    <property type="term" value="C:apical plasma membrane"/>
    <property type="evidence" value="ECO:0007669"/>
    <property type="project" value="TreeGrafter"/>
</dbReference>
<evidence type="ECO:0000256" key="1">
    <source>
        <dbReference type="ARBA" id="ARBA00004245"/>
    </source>
</evidence>
<dbReference type="GO" id="GO:0030864">
    <property type="term" value="C:cortical actin cytoskeleton"/>
    <property type="evidence" value="ECO:0007669"/>
    <property type="project" value="TreeGrafter"/>
</dbReference>
<gene>
    <name evidence="6" type="ORF">Celaphus_00019613</name>
</gene>
<dbReference type="PROSITE" id="PS51307">
    <property type="entry name" value="ASD2"/>
    <property type="match status" value="1"/>
</dbReference>
<reference evidence="6 7" key="1">
    <citation type="journal article" date="2018" name="Mol. Genet. Genomics">
        <title>The red deer Cervus elaphus genome CerEla1.0: sequencing, annotating, genes, and chromosomes.</title>
        <authorList>
            <person name="Bana N.A."/>
            <person name="Nyiri A."/>
            <person name="Nagy J."/>
            <person name="Frank K."/>
            <person name="Nagy T."/>
            <person name="Steger V."/>
            <person name="Schiller M."/>
            <person name="Lakatos P."/>
            <person name="Sugar L."/>
            <person name="Horn P."/>
            <person name="Barta E."/>
            <person name="Orosz L."/>
        </authorList>
    </citation>
    <scope>NUCLEOTIDE SEQUENCE [LARGE SCALE GENOMIC DNA]</scope>
    <source>
        <strain evidence="6">Hungarian</strain>
    </source>
</reference>
<comment type="subcellular location">
    <subcellularLocation>
        <location evidence="1">Cytoplasm</location>
        <location evidence="1">Cytoskeleton</location>
    </subcellularLocation>
</comment>
<proteinExistence type="inferred from homology"/>
<sequence length="333" mass="37261">MDNNTMVKMVPIKVVHSERQPEKESCQALAHIPKLPLLPSGLKWDQIKTISMLEESYSCFCPYSCQGSKPQFPGTLGLPAKCSQASPPALSYVKAKDRTANSLRSEELAHKIVGRDKSLVDVLDPDVRMRITMDLMEGILPKDEHLLEGANKGGSCCPRCPHPGWQRRLEALVKAVYKPSEFEKFHIFTGDLNKVVNLLLSLSGHLGCVENTLNSLDNSMPPGCIWAPHVGVYPRRLAAQSVGGTGHARHVPSRLVRLLFVQQSLLEKQHILIQQHKDARELKENLDRHEGIVFDILASYLGPENLVDYEHFFKMKSALIMEQHKAVRQNTPG</sequence>
<dbReference type="AlphaFoldDB" id="A0A212BZ44"/>
<accession>A0A212BZ44</accession>
<name>A0A212BZ44_CEREH</name>
<dbReference type="Pfam" id="PF08687">
    <property type="entry name" value="ASD2"/>
    <property type="match status" value="3"/>
</dbReference>
<dbReference type="EMBL" id="MKHE01000035">
    <property type="protein sequence ID" value="OWJ99028.1"/>
    <property type="molecule type" value="Genomic_DNA"/>
</dbReference>
<evidence type="ECO:0000256" key="3">
    <source>
        <dbReference type="ARBA" id="ARBA00022490"/>
    </source>
</evidence>
<organism evidence="6 7">
    <name type="scientific">Cervus elaphus hippelaphus</name>
    <name type="common">European red deer</name>
    <dbReference type="NCBI Taxonomy" id="46360"/>
    <lineage>
        <taxon>Eukaryota</taxon>
        <taxon>Metazoa</taxon>
        <taxon>Chordata</taxon>
        <taxon>Craniata</taxon>
        <taxon>Vertebrata</taxon>
        <taxon>Euteleostomi</taxon>
        <taxon>Mammalia</taxon>
        <taxon>Eutheria</taxon>
        <taxon>Laurasiatheria</taxon>
        <taxon>Artiodactyla</taxon>
        <taxon>Ruminantia</taxon>
        <taxon>Pecora</taxon>
        <taxon>Cervidae</taxon>
        <taxon>Cervinae</taxon>
        <taxon>Cervus</taxon>
    </lineage>
</organism>
<comment type="similarity">
    <text evidence="2">Belongs to the shroom family.</text>
</comment>
<evidence type="ECO:0000313" key="7">
    <source>
        <dbReference type="Proteomes" id="UP000242450"/>
    </source>
</evidence>
<dbReference type="PANTHER" id="PTHR15012">
    <property type="entry name" value="APICAL PROTEIN/SHROOM-RELATED"/>
    <property type="match status" value="1"/>
</dbReference>
<dbReference type="GO" id="GO:0051015">
    <property type="term" value="F:actin filament binding"/>
    <property type="evidence" value="ECO:0007669"/>
    <property type="project" value="InterPro"/>
</dbReference>
<evidence type="ECO:0000256" key="4">
    <source>
        <dbReference type="ARBA" id="ARBA00023212"/>
    </source>
</evidence>
<dbReference type="PANTHER" id="PTHR15012:SF8">
    <property type="entry name" value="PROTEIN SHROOM2"/>
    <property type="match status" value="1"/>
</dbReference>
<dbReference type="Gene3D" id="6.10.250.3120">
    <property type="match status" value="1"/>
</dbReference>
<keyword evidence="7" id="KW-1185">Reference proteome</keyword>
<keyword evidence="3" id="KW-0963">Cytoplasm</keyword>
<dbReference type="GO" id="GO:0043296">
    <property type="term" value="C:apical junction complex"/>
    <property type="evidence" value="ECO:0007669"/>
    <property type="project" value="TreeGrafter"/>
</dbReference>
<dbReference type="Proteomes" id="UP000242450">
    <property type="component" value="Chromosome Y"/>
</dbReference>
<dbReference type="InterPro" id="IPR014799">
    <property type="entry name" value="ASD2_dom"/>
</dbReference>
<dbReference type="OrthoDB" id="10063560at2759"/>
<protein>
    <recommendedName>
        <fullName evidence="5">ASD2 domain-containing protein</fullName>
    </recommendedName>
</protein>
<evidence type="ECO:0000313" key="6">
    <source>
        <dbReference type="EMBL" id="OWJ99028.1"/>
    </source>
</evidence>
<dbReference type="GO" id="GO:0007015">
    <property type="term" value="P:actin filament organization"/>
    <property type="evidence" value="ECO:0007669"/>
    <property type="project" value="TreeGrafter"/>
</dbReference>
<keyword evidence="4" id="KW-0206">Cytoskeleton</keyword>
<dbReference type="GO" id="GO:0005912">
    <property type="term" value="C:adherens junction"/>
    <property type="evidence" value="ECO:0007669"/>
    <property type="project" value="TreeGrafter"/>
</dbReference>